<dbReference type="EMBL" id="UZAI01001451">
    <property type="protein sequence ID" value="VDO62092.1"/>
    <property type="molecule type" value="Genomic_DNA"/>
</dbReference>
<dbReference type="AlphaFoldDB" id="A0A183LL65"/>
<proteinExistence type="predicted"/>
<protein>
    <submittedName>
        <fullName evidence="1">Uncharacterized protein</fullName>
    </submittedName>
</protein>
<organism evidence="1 2">
    <name type="scientific">Schistosoma margrebowiei</name>
    <dbReference type="NCBI Taxonomy" id="48269"/>
    <lineage>
        <taxon>Eukaryota</taxon>
        <taxon>Metazoa</taxon>
        <taxon>Spiralia</taxon>
        <taxon>Lophotrochozoa</taxon>
        <taxon>Platyhelminthes</taxon>
        <taxon>Trematoda</taxon>
        <taxon>Digenea</taxon>
        <taxon>Strigeidida</taxon>
        <taxon>Schistosomatoidea</taxon>
        <taxon>Schistosomatidae</taxon>
        <taxon>Schistosoma</taxon>
    </lineage>
</organism>
<keyword evidence="2" id="KW-1185">Reference proteome</keyword>
<gene>
    <name evidence="1" type="ORF">SMRZ_LOCUS4540</name>
</gene>
<accession>A0A183LL65</accession>
<evidence type="ECO:0000313" key="1">
    <source>
        <dbReference type="EMBL" id="VDO62092.1"/>
    </source>
</evidence>
<reference evidence="1 2" key="1">
    <citation type="submission" date="2018-11" db="EMBL/GenBank/DDBJ databases">
        <authorList>
            <consortium name="Pathogen Informatics"/>
        </authorList>
    </citation>
    <scope>NUCLEOTIDE SEQUENCE [LARGE SCALE GENOMIC DNA]</scope>
    <source>
        <strain evidence="1 2">Zambia</strain>
    </source>
</reference>
<sequence length="122" mass="14642">MKVRIFSTNVKTILVYGAETWRTTTTIIKKVQVFINSCLCRILDIHWPDIISNSFLWERTNQLPVEEEIRERHWEWIEHTLWKSSNCITMHALSRNAEGKLESGRRKNTLYREFEADVKKYN</sequence>
<name>A0A183LL65_9TREM</name>
<evidence type="ECO:0000313" key="2">
    <source>
        <dbReference type="Proteomes" id="UP000277204"/>
    </source>
</evidence>
<dbReference type="Proteomes" id="UP000277204">
    <property type="component" value="Unassembled WGS sequence"/>
</dbReference>